<dbReference type="Pfam" id="PF05685">
    <property type="entry name" value="Uma2"/>
    <property type="match status" value="1"/>
</dbReference>
<evidence type="ECO:0000313" key="3">
    <source>
        <dbReference type="Proteomes" id="UP000618445"/>
    </source>
</evidence>
<dbReference type="InterPro" id="IPR008538">
    <property type="entry name" value="Uma2"/>
</dbReference>
<comment type="caution">
    <text evidence="2">The sequence shown here is derived from an EMBL/GenBank/DDBJ whole genome shotgun (WGS) entry which is preliminary data.</text>
</comment>
<keyword evidence="3" id="KW-1185">Reference proteome</keyword>
<dbReference type="GO" id="GO:0004519">
    <property type="term" value="F:endonuclease activity"/>
    <property type="evidence" value="ECO:0007669"/>
    <property type="project" value="UniProtKB-KW"/>
</dbReference>
<keyword evidence="2" id="KW-0255">Endonuclease</keyword>
<keyword evidence="2" id="KW-0540">Nuclease</keyword>
<dbReference type="PANTHER" id="PTHR36558">
    <property type="entry name" value="GLR1098 PROTEIN"/>
    <property type="match status" value="1"/>
</dbReference>
<dbReference type="SUPFAM" id="SSF52980">
    <property type="entry name" value="Restriction endonuclease-like"/>
    <property type="match status" value="1"/>
</dbReference>
<dbReference type="Proteomes" id="UP000618445">
    <property type="component" value="Unassembled WGS sequence"/>
</dbReference>
<dbReference type="InterPro" id="IPR012296">
    <property type="entry name" value="Nuclease_put_TT1808"/>
</dbReference>
<organism evidence="2 3">
    <name type="scientific">Phormidium tenue FACHB-1050</name>
    <dbReference type="NCBI Taxonomy" id="2692857"/>
    <lineage>
        <taxon>Bacteria</taxon>
        <taxon>Bacillati</taxon>
        <taxon>Cyanobacteriota</taxon>
        <taxon>Cyanophyceae</taxon>
        <taxon>Oscillatoriophycideae</taxon>
        <taxon>Oscillatoriales</taxon>
        <taxon>Oscillatoriaceae</taxon>
        <taxon>Phormidium</taxon>
    </lineage>
</organism>
<keyword evidence="2" id="KW-0378">Hydrolase</keyword>
<proteinExistence type="predicted"/>
<protein>
    <submittedName>
        <fullName evidence="2">Uma2 family endonuclease</fullName>
    </submittedName>
</protein>
<dbReference type="PANTHER" id="PTHR36558:SF1">
    <property type="entry name" value="RESTRICTION ENDONUCLEASE DOMAIN-CONTAINING PROTEIN-RELATED"/>
    <property type="match status" value="1"/>
</dbReference>
<dbReference type="Gene3D" id="3.90.1570.10">
    <property type="entry name" value="tt1808, chain A"/>
    <property type="match status" value="1"/>
</dbReference>
<dbReference type="InterPro" id="IPR011335">
    <property type="entry name" value="Restrct_endonuc-II-like"/>
</dbReference>
<reference evidence="2 3" key="1">
    <citation type="journal article" date="2020" name="ISME J.">
        <title>Comparative genomics reveals insights into cyanobacterial evolution and habitat adaptation.</title>
        <authorList>
            <person name="Chen M.Y."/>
            <person name="Teng W.K."/>
            <person name="Zhao L."/>
            <person name="Hu C.X."/>
            <person name="Zhou Y.K."/>
            <person name="Han B.P."/>
            <person name="Song L.R."/>
            <person name="Shu W.S."/>
        </authorList>
    </citation>
    <scope>NUCLEOTIDE SEQUENCE [LARGE SCALE GENOMIC DNA]</scope>
    <source>
        <strain evidence="2 3">FACHB-1050</strain>
    </source>
</reference>
<feature type="domain" description="Putative restriction endonuclease" evidence="1">
    <location>
        <begin position="12"/>
        <end position="171"/>
    </location>
</feature>
<accession>A0ABR8CIW9</accession>
<evidence type="ECO:0000259" key="1">
    <source>
        <dbReference type="Pfam" id="PF05685"/>
    </source>
</evidence>
<gene>
    <name evidence="2" type="ORF">H6G05_24435</name>
</gene>
<name>A0ABR8CIW9_9CYAN</name>
<dbReference type="EMBL" id="JACJQY010000078">
    <property type="protein sequence ID" value="MBD2319972.1"/>
    <property type="molecule type" value="Genomic_DNA"/>
</dbReference>
<dbReference type="RefSeq" id="WP_190582512.1">
    <property type="nucleotide sequence ID" value="NZ_CAWPQU010000076.1"/>
</dbReference>
<dbReference type="CDD" id="cd06260">
    <property type="entry name" value="DUF820-like"/>
    <property type="match status" value="1"/>
</dbReference>
<sequence>MIAVPKTYVSADEYLQWEEKQEEKHEYVNGMIYAMAGASEDHIDITTNLTVILANHLRGKDCKLFPSDMRLNIASKNIYYYPDLLVTCDERDRFNKKQKNYPCLIIEVLSESTESKDRGVKFAHYQTLQSLQEYVLISQWEQRVEIFRRSEKFWVLQTYTTGELIELQSINLQISIDAIYEDVNLLEASPEGILETTI</sequence>
<evidence type="ECO:0000313" key="2">
    <source>
        <dbReference type="EMBL" id="MBD2319972.1"/>
    </source>
</evidence>